<name>A0A1V1NYW5_9BACT</name>
<evidence type="ECO:0000313" key="1">
    <source>
        <dbReference type="EMBL" id="ETR67770.1"/>
    </source>
</evidence>
<reference evidence="2" key="1">
    <citation type="submission" date="2012-11" db="EMBL/GenBank/DDBJ databases">
        <authorList>
            <person name="Lucero-Rivera Y.E."/>
            <person name="Tovar-Ramirez D."/>
        </authorList>
    </citation>
    <scope>NUCLEOTIDE SEQUENCE [LARGE SCALE GENOMIC DNA]</scope>
    <source>
        <strain evidence="2">Araruama</strain>
    </source>
</reference>
<sequence length="158" mass="18168">MRKSMITTKQWDDMLDQIVKWAVLEEKRILEQGVKLDHPHVQIARNVGVNNPEKIRVLEVSEVPLPNIQGLQTMLSDSNTSNILAITIRYGIFVRVPDWKSDRRMLTHELVHSMQYERAGSIEKFLSRYLFECLSVGISQTSSELEAISIEEKICGKT</sequence>
<dbReference type="Proteomes" id="UP000189670">
    <property type="component" value="Unassembled WGS sequence"/>
</dbReference>
<gene>
    <name evidence="1" type="ORF">OMM_11235</name>
</gene>
<dbReference type="AlphaFoldDB" id="A0A1V1NYW5"/>
<accession>A0A1V1NYW5</accession>
<evidence type="ECO:0008006" key="3">
    <source>
        <dbReference type="Google" id="ProtNLM"/>
    </source>
</evidence>
<protein>
    <recommendedName>
        <fullName evidence="3">DUF4157 domain-containing protein</fullName>
    </recommendedName>
</protein>
<organism evidence="1 2">
    <name type="scientific">Candidatus Magnetoglobus multicellularis str. Araruama</name>
    <dbReference type="NCBI Taxonomy" id="890399"/>
    <lineage>
        <taxon>Bacteria</taxon>
        <taxon>Pseudomonadati</taxon>
        <taxon>Thermodesulfobacteriota</taxon>
        <taxon>Desulfobacteria</taxon>
        <taxon>Desulfobacterales</taxon>
        <taxon>Desulfobacteraceae</taxon>
        <taxon>Candidatus Magnetoglobus</taxon>
    </lineage>
</organism>
<dbReference type="EMBL" id="ATBP01001222">
    <property type="protein sequence ID" value="ETR67770.1"/>
    <property type="molecule type" value="Genomic_DNA"/>
</dbReference>
<comment type="caution">
    <text evidence="1">The sequence shown here is derived from an EMBL/GenBank/DDBJ whole genome shotgun (WGS) entry which is preliminary data.</text>
</comment>
<evidence type="ECO:0000313" key="2">
    <source>
        <dbReference type="Proteomes" id="UP000189670"/>
    </source>
</evidence>
<proteinExistence type="predicted"/>